<reference evidence="8 9" key="1">
    <citation type="submission" date="2014-05" db="EMBL/GenBank/DDBJ databases">
        <authorList>
            <person name="Sibley D."/>
            <person name="Venepally P."/>
            <person name="Karamycheva S."/>
            <person name="Hadjithomas M."/>
            <person name="Khan A."/>
            <person name="Brunk B."/>
            <person name="Roos D."/>
            <person name="Caler E."/>
            <person name="Lorenzi H."/>
        </authorList>
    </citation>
    <scope>NUCLEOTIDE SEQUENCE [LARGE SCALE GENOMIC DNA]</scope>
    <source>
        <strain evidence="8 9">RUB</strain>
    </source>
</reference>
<comment type="caution">
    <text evidence="8">The sequence shown here is derived from an EMBL/GenBank/DDBJ whole genome shotgun (WGS) entry which is preliminary data.</text>
</comment>
<evidence type="ECO:0000256" key="6">
    <source>
        <dbReference type="SAM" id="MobiDB-lite"/>
    </source>
</evidence>
<dbReference type="OrthoDB" id="331859at2759"/>
<feature type="transmembrane region" description="Helical" evidence="7">
    <location>
        <begin position="608"/>
        <end position="632"/>
    </location>
</feature>
<dbReference type="EMBL" id="AFYV02002584">
    <property type="protein sequence ID" value="KFG58259.1"/>
    <property type="molecule type" value="Genomic_DNA"/>
</dbReference>
<dbReference type="VEuPathDB" id="ToxoDB:TGRUB_264870"/>
<protein>
    <submittedName>
        <fullName evidence="8">Sodium:neurotransmitter symporter family protein</fullName>
    </submittedName>
</protein>
<evidence type="ECO:0000313" key="9">
    <source>
        <dbReference type="Proteomes" id="UP000028834"/>
    </source>
</evidence>
<feature type="compositionally biased region" description="Low complexity" evidence="6">
    <location>
        <begin position="168"/>
        <end position="177"/>
    </location>
</feature>
<evidence type="ECO:0000313" key="8">
    <source>
        <dbReference type="EMBL" id="KFG58259.1"/>
    </source>
</evidence>
<feature type="region of interest" description="Disordered" evidence="6">
    <location>
        <begin position="356"/>
        <end position="381"/>
    </location>
</feature>
<feature type="region of interest" description="Disordered" evidence="6">
    <location>
        <begin position="1"/>
        <end position="59"/>
    </location>
</feature>
<dbReference type="InterPro" id="IPR037272">
    <property type="entry name" value="SNS_sf"/>
</dbReference>
<gene>
    <name evidence="8" type="ORF">TGRUB_264870</name>
</gene>
<dbReference type="GO" id="GO:0035725">
    <property type="term" value="P:sodium ion transmembrane transport"/>
    <property type="evidence" value="ECO:0007669"/>
    <property type="project" value="TreeGrafter"/>
</dbReference>
<feature type="region of interest" description="Disordered" evidence="6">
    <location>
        <begin position="1011"/>
        <end position="1038"/>
    </location>
</feature>
<feature type="region of interest" description="Disordered" evidence="6">
    <location>
        <begin position="158"/>
        <end position="184"/>
    </location>
</feature>
<feature type="transmembrane region" description="Helical" evidence="7">
    <location>
        <begin position="955"/>
        <end position="978"/>
    </location>
</feature>
<dbReference type="InterPro" id="IPR000175">
    <property type="entry name" value="Na/ntran_symport"/>
</dbReference>
<evidence type="ECO:0000256" key="2">
    <source>
        <dbReference type="ARBA" id="ARBA00022448"/>
    </source>
</evidence>
<dbReference type="Pfam" id="PF00209">
    <property type="entry name" value="SNF"/>
    <property type="match status" value="2"/>
</dbReference>
<feature type="transmembrane region" description="Helical" evidence="7">
    <location>
        <begin position="543"/>
        <end position="565"/>
    </location>
</feature>
<feature type="region of interest" description="Disordered" evidence="6">
    <location>
        <begin position="776"/>
        <end position="804"/>
    </location>
</feature>
<proteinExistence type="predicted"/>
<keyword evidence="5 7" id="KW-0472">Membrane</keyword>
<keyword evidence="3 7" id="KW-0812">Transmembrane</keyword>
<feature type="transmembrane region" description="Helical" evidence="7">
    <location>
        <begin position="299"/>
        <end position="327"/>
    </location>
</feature>
<feature type="transmembrane region" description="Helical" evidence="7">
    <location>
        <begin position="682"/>
        <end position="705"/>
    </location>
</feature>
<feature type="compositionally biased region" description="Low complexity" evidence="6">
    <location>
        <begin position="787"/>
        <end position="798"/>
    </location>
</feature>
<dbReference type="Proteomes" id="UP000028834">
    <property type="component" value="Unassembled WGS sequence"/>
</dbReference>
<evidence type="ECO:0000256" key="3">
    <source>
        <dbReference type="ARBA" id="ARBA00022692"/>
    </source>
</evidence>
<feature type="region of interest" description="Disordered" evidence="6">
    <location>
        <begin position="847"/>
        <end position="875"/>
    </location>
</feature>
<keyword evidence="2" id="KW-0813">Transport</keyword>
<name>A0A086LNP1_TOXGO</name>
<evidence type="ECO:0000256" key="1">
    <source>
        <dbReference type="ARBA" id="ARBA00004141"/>
    </source>
</evidence>
<sequence length="1038" mass="109101">MPISAGVSSPEEPAASLTRIADASCSPAVPAKKSRSRRNGPVSPLSAVSSGGSSEAAKSDGLRAAIRAAAVSAAVAPPSPSAAPRASALPPSPLASVPPQPVTSSAFSRSLSGRSVNSPFAGSGPIPCEKPPGPVDVVLEQPCIYKQQDFSVPLRVAPDAVSDGGSRRGSAASTRSTQNGSGKTALGFAGEAVVCVEKDGDEDRQVPFSRLASMSSSVMEWQSRFAFVLAAVGAAVGIGCVWRFPTYCYKFGGGAFLIPYFLMLVLVGMPLLALEMSLGQVFRGGHMRVFNLISPRLRGLAASTMLQAFFICAYYSVFLSWGLHYFFACWQTPLPWVVSPAELDFCTQFQDETACEAAGRPSPSGGESPEPSPAAQSLPGSLTETGATACVWLATSSPGLPHGHCTADIRQKAQDFLFSGVLSFSAAFPGGLALPVLLGLAFVWVQLFCSLFKGLQSLTAVIYAAVLLPVFAICLVMVSALTLDGASLGLSHLFSVNWEALVEQPEIWGEAASQVFFSLGVFQGVMTAYASHKKVSQNTILDATAVAASNAVLSFVSGVATFAIAGHVAKRVGEVDEATGAADLSAMNIAGNQLVFVLYPISLATLPAPQLFCALFFLAFFLLGITSAISFVQPAIDLLKESKLWRGTKRWKLTLAACVLGFVLGVPFCLRSGIYLIESADYHWSVVGLTFLGCCEAVAFGWVYGMGRQVEVLGFLPVAVHAFSYLGGVSLAALILFVAAPPSRCALALATALPLMLAGASLALYLCPHMEASQAPGDRASPLQGTSRKQSVSSLSAASRRERLGDPERCQVGLEVQSAEVRGDNNACFSALDDGLGRSGGYAVEPEDSLRSAEGMPPSSTSSLGPQGAAGLPSRTGRRLSIWDRIYWLYFGNVEHLRLHLNAITASKARVFCLWPVWSVVIKYVCPAILLFLLFNELGKGAFLYFGGLPLAYHIVAIAVLAFVAFFVFLGFLLPEFFHGFVTERRPLGGKVFARRQRKNAAEAAAAVPAAGVSKGVSPASVATASGIAGKQDTERSN</sequence>
<feature type="transmembrane region" description="Helical" evidence="7">
    <location>
        <begin position="225"/>
        <end position="244"/>
    </location>
</feature>
<accession>A0A086LNP1</accession>
<dbReference type="PANTHER" id="PTHR11616">
    <property type="entry name" value="SODIUM/CHLORIDE DEPENDENT TRANSPORTER"/>
    <property type="match status" value="1"/>
</dbReference>
<feature type="transmembrane region" description="Helical" evidence="7">
    <location>
        <begin position="746"/>
        <end position="767"/>
    </location>
</feature>
<dbReference type="AlphaFoldDB" id="A0A086LNP1"/>
<dbReference type="PROSITE" id="PS50267">
    <property type="entry name" value="NA_NEUROTRAN_SYMP_3"/>
    <property type="match status" value="1"/>
</dbReference>
<feature type="compositionally biased region" description="Low complexity" evidence="6">
    <location>
        <begin position="73"/>
        <end position="89"/>
    </location>
</feature>
<feature type="compositionally biased region" description="Low complexity" evidence="6">
    <location>
        <begin position="104"/>
        <end position="113"/>
    </location>
</feature>
<organism evidence="8 9">
    <name type="scientific">Toxoplasma gondii RUB</name>
    <dbReference type="NCBI Taxonomy" id="935652"/>
    <lineage>
        <taxon>Eukaryota</taxon>
        <taxon>Sar</taxon>
        <taxon>Alveolata</taxon>
        <taxon>Apicomplexa</taxon>
        <taxon>Conoidasida</taxon>
        <taxon>Coccidia</taxon>
        <taxon>Eucoccidiorida</taxon>
        <taxon>Eimeriorina</taxon>
        <taxon>Sarcocystidae</taxon>
        <taxon>Toxoplasma</taxon>
    </lineage>
</organism>
<feature type="transmembrane region" description="Helical" evidence="7">
    <location>
        <begin position="426"/>
        <end position="448"/>
    </location>
</feature>
<evidence type="ECO:0000256" key="7">
    <source>
        <dbReference type="SAM" id="Phobius"/>
    </source>
</evidence>
<evidence type="ECO:0000256" key="4">
    <source>
        <dbReference type="ARBA" id="ARBA00022989"/>
    </source>
</evidence>
<feature type="transmembrane region" description="Helical" evidence="7">
    <location>
        <begin position="653"/>
        <end position="676"/>
    </location>
</feature>
<keyword evidence="4 7" id="KW-1133">Transmembrane helix</keyword>
<dbReference type="GO" id="GO:0005886">
    <property type="term" value="C:plasma membrane"/>
    <property type="evidence" value="ECO:0007669"/>
    <property type="project" value="TreeGrafter"/>
</dbReference>
<dbReference type="PRINTS" id="PR00176">
    <property type="entry name" value="NANEUSMPORT"/>
</dbReference>
<comment type="subcellular location">
    <subcellularLocation>
        <location evidence="1">Membrane</location>
        <topology evidence="1">Multi-pass membrane protein</topology>
    </subcellularLocation>
</comment>
<feature type="transmembrane region" description="Helical" evidence="7">
    <location>
        <begin position="256"/>
        <end position="278"/>
    </location>
</feature>
<feature type="transmembrane region" description="Helical" evidence="7">
    <location>
        <begin position="912"/>
        <end position="935"/>
    </location>
</feature>
<feature type="transmembrane region" description="Helical" evidence="7">
    <location>
        <begin position="460"/>
        <end position="483"/>
    </location>
</feature>
<feature type="region of interest" description="Disordered" evidence="6">
    <location>
        <begin position="73"/>
        <end position="113"/>
    </location>
</feature>
<dbReference type="SUPFAM" id="SSF161070">
    <property type="entry name" value="SNF-like"/>
    <property type="match status" value="1"/>
</dbReference>
<dbReference type="PANTHER" id="PTHR11616:SF240">
    <property type="entry name" value="BLOATED TUBULES, ISOFORM B-RELATED"/>
    <property type="match status" value="1"/>
</dbReference>
<feature type="compositionally biased region" description="Pro residues" evidence="6">
    <location>
        <begin position="90"/>
        <end position="101"/>
    </location>
</feature>
<feature type="compositionally biased region" description="Low complexity" evidence="6">
    <location>
        <begin position="43"/>
        <end position="56"/>
    </location>
</feature>
<feature type="transmembrane region" description="Helical" evidence="7">
    <location>
        <begin position="712"/>
        <end position="740"/>
    </location>
</feature>
<evidence type="ECO:0000256" key="5">
    <source>
        <dbReference type="ARBA" id="ARBA00023136"/>
    </source>
</evidence>